<keyword evidence="2" id="KW-1185">Reference proteome</keyword>
<accession>A0ABS5E1A1</accession>
<dbReference type="InterPro" id="IPR014989">
    <property type="entry name" value="DUF1839"/>
</dbReference>
<evidence type="ECO:0000313" key="2">
    <source>
        <dbReference type="Proteomes" id="UP000672097"/>
    </source>
</evidence>
<gene>
    <name evidence="1" type="ORF">KAK11_17750</name>
</gene>
<sequence>MSMSLRSTLDTLALSRATALPGLDPAHYQRHALHGEGAVWPEKNCYADLWIELLHAMGLDPHAMLGVTLPLDFEGDQWTFFKPSHDELRRCYGLDVQELTLWRPLLDHALEHLSAGKLISVEADAFWLPDVAGTDYRQNHSKTTIVLADIDVAAKRLVYFHNAGCYALEGEDFDRTFRLGQPADPSYLPLFAEVIRSDRRVSRPLAELQAQGRAQLPDLLKRRPTDNPMHRFGQRFHQDLPWLREQGLDHYHVWAFAGTRQMGAGFELASRWLRWLELGPAAEPAVAAFDEIGQTGKTLILKGARAVMSAKPTDLSPLFDTLASAWDRGFAALDQLQA</sequence>
<organism evidence="1 2">
    <name type="scientific">Ideonella paludis</name>
    <dbReference type="NCBI Taxonomy" id="1233411"/>
    <lineage>
        <taxon>Bacteria</taxon>
        <taxon>Pseudomonadati</taxon>
        <taxon>Pseudomonadota</taxon>
        <taxon>Betaproteobacteria</taxon>
        <taxon>Burkholderiales</taxon>
        <taxon>Sphaerotilaceae</taxon>
        <taxon>Ideonella</taxon>
    </lineage>
</organism>
<comment type="caution">
    <text evidence="1">The sequence shown here is derived from an EMBL/GenBank/DDBJ whole genome shotgun (WGS) entry which is preliminary data.</text>
</comment>
<dbReference type="Pfam" id="PF08893">
    <property type="entry name" value="DUF1839"/>
    <property type="match status" value="1"/>
</dbReference>
<dbReference type="Proteomes" id="UP000672097">
    <property type="component" value="Unassembled WGS sequence"/>
</dbReference>
<protein>
    <submittedName>
        <fullName evidence="1">DUF1839 family protein</fullName>
    </submittedName>
</protein>
<proteinExistence type="predicted"/>
<dbReference type="EMBL" id="JAGQDG010000007">
    <property type="protein sequence ID" value="MBQ0937175.1"/>
    <property type="molecule type" value="Genomic_DNA"/>
</dbReference>
<reference evidence="1 2" key="1">
    <citation type="submission" date="2021-04" db="EMBL/GenBank/DDBJ databases">
        <title>The genome sequence of type strain Ideonella paludis KCTC 32238.</title>
        <authorList>
            <person name="Liu Y."/>
        </authorList>
    </citation>
    <scope>NUCLEOTIDE SEQUENCE [LARGE SCALE GENOMIC DNA]</scope>
    <source>
        <strain evidence="1 2">KCTC 32238</strain>
    </source>
</reference>
<name>A0ABS5E1A1_9BURK</name>
<evidence type="ECO:0000313" key="1">
    <source>
        <dbReference type="EMBL" id="MBQ0937175.1"/>
    </source>
</evidence>